<dbReference type="InterPro" id="IPR013785">
    <property type="entry name" value="Aldolase_TIM"/>
</dbReference>
<comment type="caution">
    <text evidence="5">The sequence shown here is derived from an EMBL/GenBank/DDBJ whole genome shotgun (WGS) entry which is preliminary data.</text>
</comment>
<dbReference type="CDD" id="cd07938">
    <property type="entry name" value="DRE_TIM_HMGL"/>
    <property type="match status" value="1"/>
</dbReference>
<gene>
    <name evidence="5" type="ORF">AN964_00775</name>
</gene>
<proteinExistence type="inferred from homology"/>
<keyword evidence="3" id="KW-0456">Lyase</keyword>
<dbReference type="InterPro" id="IPR043594">
    <property type="entry name" value="HMGL"/>
</dbReference>
<dbReference type="PROSITE" id="PS50991">
    <property type="entry name" value="PYR_CT"/>
    <property type="match status" value="1"/>
</dbReference>
<evidence type="ECO:0000256" key="3">
    <source>
        <dbReference type="ARBA" id="ARBA00023239"/>
    </source>
</evidence>
<dbReference type="Proteomes" id="UP000051888">
    <property type="component" value="Unassembled WGS sequence"/>
</dbReference>
<keyword evidence="2" id="KW-0479">Metal-binding</keyword>
<feature type="domain" description="Pyruvate carboxyltransferase" evidence="4">
    <location>
        <begin position="7"/>
        <end position="274"/>
    </location>
</feature>
<dbReference type="FunFam" id="3.20.20.70:FF:000071">
    <property type="entry name" value="Hydroxymethylglutaryl-CoA lyase"/>
    <property type="match status" value="1"/>
</dbReference>
<dbReference type="EMBL" id="LJJC01000004">
    <property type="protein sequence ID" value="KQL52215.1"/>
    <property type="molecule type" value="Genomic_DNA"/>
</dbReference>
<dbReference type="PANTHER" id="PTHR42738">
    <property type="entry name" value="HYDROXYMETHYLGLUTARYL-COA LYASE"/>
    <property type="match status" value="1"/>
</dbReference>
<organism evidence="5 6">
    <name type="scientific">Heyndrickxia shackletonii</name>
    <dbReference type="NCBI Taxonomy" id="157838"/>
    <lineage>
        <taxon>Bacteria</taxon>
        <taxon>Bacillati</taxon>
        <taxon>Bacillota</taxon>
        <taxon>Bacilli</taxon>
        <taxon>Bacillales</taxon>
        <taxon>Bacillaceae</taxon>
        <taxon>Heyndrickxia</taxon>
    </lineage>
</organism>
<evidence type="ECO:0000313" key="6">
    <source>
        <dbReference type="Proteomes" id="UP000051888"/>
    </source>
</evidence>
<reference evidence="5 6" key="1">
    <citation type="submission" date="2015-09" db="EMBL/GenBank/DDBJ databases">
        <title>Genome sequencing project for genomic taxonomy and phylogenomics of Bacillus-like bacteria.</title>
        <authorList>
            <person name="Liu B."/>
            <person name="Wang J."/>
            <person name="Zhu Y."/>
            <person name="Liu G."/>
            <person name="Chen Q."/>
            <person name="Chen Z."/>
            <person name="Lan J."/>
            <person name="Che J."/>
            <person name="Ge C."/>
            <person name="Shi H."/>
            <person name="Pan Z."/>
            <person name="Liu X."/>
        </authorList>
    </citation>
    <scope>NUCLEOTIDE SEQUENCE [LARGE SCALE GENOMIC DNA]</scope>
    <source>
        <strain evidence="5 6">LMG 18435</strain>
    </source>
</reference>
<dbReference type="OrthoDB" id="9784013at2"/>
<dbReference type="SUPFAM" id="SSF51569">
    <property type="entry name" value="Aldolase"/>
    <property type="match status" value="1"/>
</dbReference>
<name>A0A0Q3WUJ8_9BACI</name>
<protein>
    <recommendedName>
        <fullName evidence="4">Pyruvate carboxyltransferase domain-containing protein</fullName>
    </recommendedName>
</protein>
<dbReference type="AlphaFoldDB" id="A0A0Q3WUJ8"/>
<sequence length="301" mass="32808">MSLPKKVEIVEVGPRDGLQNEANFIPTDEKIAFINAISKTGIKRVETTSFVHPQFVPQMRDAQEVFAGIHQDPSIQYIALIPNEKGYERALASNVQAFSLVVGASETFNLHNVRMGREESIRVLDRIIAKAKGNDSFIRYCIATSFWCPFEGKVDPAIVLEMVKRAEALGVDEIAICDTIGRANPKQVFEIFEKVMAINTQAVISAHFHDTYGLALANVMAALQAGVTRFDASVGGLGGCPFAPGAAGNVATEDVVFMLHEMGIETGIDVSALLSCVKQIQAFTKREFTGHIHKVKALQTT</sequence>
<dbReference type="RefSeq" id="WP_055737895.1">
    <property type="nucleotide sequence ID" value="NZ_JAAIWL010000052.1"/>
</dbReference>
<dbReference type="Pfam" id="PF00682">
    <property type="entry name" value="HMGL-like"/>
    <property type="match status" value="1"/>
</dbReference>
<dbReference type="STRING" id="157838.AN964_00775"/>
<keyword evidence="6" id="KW-1185">Reference proteome</keyword>
<accession>A0A0Q3WUJ8</accession>
<dbReference type="InterPro" id="IPR000891">
    <property type="entry name" value="PYR_CT"/>
</dbReference>
<evidence type="ECO:0000256" key="1">
    <source>
        <dbReference type="ARBA" id="ARBA00009405"/>
    </source>
</evidence>
<dbReference type="GO" id="GO:0046872">
    <property type="term" value="F:metal ion binding"/>
    <property type="evidence" value="ECO:0007669"/>
    <property type="project" value="UniProtKB-KW"/>
</dbReference>
<dbReference type="PATRIC" id="fig|157838.3.peg.169"/>
<evidence type="ECO:0000256" key="2">
    <source>
        <dbReference type="ARBA" id="ARBA00022723"/>
    </source>
</evidence>
<dbReference type="Gene3D" id="3.20.20.70">
    <property type="entry name" value="Aldolase class I"/>
    <property type="match status" value="1"/>
</dbReference>
<dbReference type="GO" id="GO:0046951">
    <property type="term" value="P:ketone body biosynthetic process"/>
    <property type="evidence" value="ECO:0007669"/>
    <property type="project" value="TreeGrafter"/>
</dbReference>
<evidence type="ECO:0000313" key="5">
    <source>
        <dbReference type="EMBL" id="KQL52215.1"/>
    </source>
</evidence>
<dbReference type="GO" id="GO:0006552">
    <property type="term" value="P:L-leucine catabolic process"/>
    <property type="evidence" value="ECO:0007669"/>
    <property type="project" value="TreeGrafter"/>
</dbReference>
<dbReference type="NCBIfam" id="NF004283">
    <property type="entry name" value="PRK05692.1"/>
    <property type="match status" value="1"/>
</dbReference>
<dbReference type="GO" id="GO:0004419">
    <property type="term" value="F:hydroxymethylglutaryl-CoA lyase activity"/>
    <property type="evidence" value="ECO:0007669"/>
    <property type="project" value="TreeGrafter"/>
</dbReference>
<evidence type="ECO:0000259" key="4">
    <source>
        <dbReference type="PROSITE" id="PS50991"/>
    </source>
</evidence>
<dbReference type="PANTHER" id="PTHR42738:SF7">
    <property type="entry name" value="HYDROXYMETHYLGLUTARYL-COA LYASE"/>
    <property type="match status" value="1"/>
</dbReference>
<comment type="similarity">
    <text evidence="1">Belongs to the HMG-CoA lyase family.</text>
</comment>